<dbReference type="Proteomes" id="UP000217250">
    <property type="component" value="Chromosome"/>
</dbReference>
<organism evidence="1 2">
    <name type="scientific">Capnocytophaga gingivalis</name>
    <dbReference type="NCBI Taxonomy" id="1017"/>
    <lineage>
        <taxon>Bacteria</taxon>
        <taxon>Pseudomonadati</taxon>
        <taxon>Bacteroidota</taxon>
        <taxon>Flavobacteriia</taxon>
        <taxon>Flavobacteriales</taxon>
        <taxon>Flavobacteriaceae</taxon>
        <taxon>Capnocytophaga</taxon>
    </lineage>
</organism>
<sequence length="84" mass="9874">MNKKKITKWLKNNVNRLEGKETLFDEEYLKVLGEIDLNLTKVFFKNILVQFASENGYKIAFSQRILKTDDDVVKFDTFTITPII</sequence>
<reference evidence="2" key="1">
    <citation type="submission" date="2017-06" db="EMBL/GenBank/DDBJ databases">
        <title>Capnocytophaga spp. assemblies.</title>
        <authorList>
            <person name="Gulvik C.A."/>
        </authorList>
    </citation>
    <scope>NUCLEOTIDE SEQUENCE [LARGE SCALE GENOMIC DNA]</scope>
    <source>
        <strain evidence="2">H1496</strain>
    </source>
</reference>
<evidence type="ECO:0000313" key="2">
    <source>
        <dbReference type="Proteomes" id="UP000217250"/>
    </source>
</evidence>
<dbReference type="RefSeq" id="WP_095909198.1">
    <property type="nucleotide sequence ID" value="NZ_CP022386.1"/>
</dbReference>
<proteinExistence type="predicted"/>
<gene>
    <name evidence="1" type="ORF">CGC50_00135</name>
</gene>
<dbReference type="AlphaFoldDB" id="A0A250FP01"/>
<evidence type="ECO:0000313" key="1">
    <source>
        <dbReference type="EMBL" id="ATA85697.1"/>
    </source>
</evidence>
<accession>A0A250FP01</accession>
<protein>
    <submittedName>
        <fullName evidence="1">Uncharacterized protein</fullName>
    </submittedName>
</protein>
<dbReference type="KEGG" id="cgh:CGC50_00135"/>
<name>A0A250FP01_9FLAO</name>
<dbReference type="EMBL" id="CP022386">
    <property type="protein sequence ID" value="ATA85697.1"/>
    <property type="molecule type" value="Genomic_DNA"/>
</dbReference>
<dbReference type="GeneID" id="84806975"/>